<proteinExistence type="predicted"/>
<evidence type="ECO:0000313" key="1">
    <source>
        <dbReference type="EMBL" id="JAH95517.1"/>
    </source>
</evidence>
<name>A0A0E9WYF8_ANGAN</name>
<accession>A0A0E9WYF8</accession>
<sequence>MYSCVNEPLNCSLQWELDKAVKNHFMEVRGSSATWWSFEEALGLKGIGTPVVERYSIESGKRHNRTYLRFFSAQGPI</sequence>
<reference evidence="1" key="1">
    <citation type="submission" date="2014-11" db="EMBL/GenBank/DDBJ databases">
        <authorList>
            <person name="Amaro Gonzalez C."/>
        </authorList>
    </citation>
    <scope>NUCLEOTIDE SEQUENCE</scope>
</reference>
<reference evidence="1" key="2">
    <citation type="journal article" date="2015" name="Fish Shellfish Immunol.">
        <title>Early steps in the European eel (Anguilla anguilla)-Vibrio vulnificus interaction in the gills: Role of the RtxA13 toxin.</title>
        <authorList>
            <person name="Callol A."/>
            <person name="Pajuelo D."/>
            <person name="Ebbesson L."/>
            <person name="Teles M."/>
            <person name="MacKenzie S."/>
            <person name="Amaro C."/>
        </authorList>
    </citation>
    <scope>NUCLEOTIDE SEQUENCE</scope>
</reference>
<organism evidence="1">
    <name type="scientific">Anguilla anguilla</name>
    <name type="common">European freshwater eel</name>
    <name type="synonym">Muraena anguilla</name>
    <dbReference type="NCBI Taxonomy" id="7936"/>
    <lineage>
        <taxon>Eukaryota</taxon>
        <taxon>Metazoa</taxon>
        <taxon>Chordata</taxon>
        <taxon>Craniata</taxon>
        <taxon>Vertebrata</taxon>
        <taxon>Euteleostomi</taxon>
        <taxon>Actinopterygii</taxon>
        <taxon>Neopterygii</taxon>
        <taxon>Teleostei</taxon>
        <taxon>Anguilliformes</taxon>
        <taxon>Anguillidae</taxon>
        <taxon>Anguilla</taxon>
    </lineage>
</organism>
<protein>
    <submittedName>
        <fullName evidence="1">Uncharacterized protein</fullName>
    </submittedName>
</protein>
<dbReference type="AlphaFoldDB" id="A0A0E9WYF8"/>
<dbReference type="EMBL" id="GBXM01013060">
    <property type="protein sequence ID" value="JAH95517.1"/>
    <property type="molecule type" value="Transcribed_RNA"/>
</dbReference>